<dbReference type="InterPro" id="IPR004919">
    <property type="entry name" value="GmrSD_N"/>
</dbReference>
<dbReference type="EMBL" id="BAAARB010000005">
    <property type="protein sequence ID" value="GAA2375317.1"/>
    <property type="molecule type" value="Genomic_DNA"/>
</dbReference>
<evidence type="ECO:0000259" key="2">
    <source>
        <dbReference type="Pfam" id="PF07510"/>
    </source>
</evidence>
<feature type="domain" description="GmrSD restriction endonucleases C-terminal" evidence="2">
    <location>
        <begin position="442"/>
        <end position="588"/>
    </location>
</feature>
<feature type="domain" description="GmrSD restriction endonucleases N-terminal" evidence="1">
    <location>
        <begin position="9"/>
        <end position="246"/>
    </location>
</feature>
<dbReference type="Pfam" id="PF07510">
    <property type="entry name" value="GmrSD_C"/>
    <property type="match status" value="1"/>
</dbReference>
<evidence type="ECO:0000313" key="4">
    <source>
        <dbReference type="Proteomes" id="UP001501170"/>
    </source>
</evidence>
<evidence type="ECO:0000313" key="3">
    <source>
        <dbReference type="EMBL" id="GAA2375317.1"/>
    </source>
</evidence>
<dbReference type="RefSeq" id="WP_346075499.1">
    <property type="nucleotide sequence ID" value="NZ_BAAARB010000005.1"/>
</dbReference>
<gene>
    <name evidence="3" type="ORF">GCM10009855_13180</name>
</gene>
<proteinExistence type="predicted"/>
<dbReference type="InterPro" id="IPR011089">
    <property type="entry name" value="GmrSD_C"/>
</dbReference>
<keyword evidence="4" id="KW-1185">Reference proteome</keyword>
<organism evidence="3 4">
    <name type="scientific">Gordonia cholesterolivorans</name>
    <dbReference type="NCBI Taxonomy" id="559625"/>
    <lineage>
        <taxon>Bacteria</taxon>
        <taxon>Bacillati</taxon>
        <taxon>Actinomycetota</taxon>
        <taxon>Actinomycetes</taxon>
        <taxon>Mycobacteriales</taxon>
        <taxon>Gordoniaceae</taxon>
        <taxon>Gordonia</taxon>
    </lineage>
</organism>
<evidence type="ECO:0000259" key="1">
    <source>
        <dbReference type="Pfam" id="PF03235"/>
    </source>
</evidence>
<accession>A0ABN3HBQ8</accession>
<dbReference type="Proteomes" id="UP001501170">
    <property type="component" value="Unassembled WGS sequence"/>
</dbReference>
<reference evidence="3 4" key="1">
    <citation type="journal article" date="2019" name="Int. J. Syst. Evol. Microbiol.">
        <title>The Global Catalogue of Microorganisms (GCM) 10K type strain sequencing project: providing services to taxonomists for standard genome sequencing and annotation.</title>
        <authorList>
            <consortium name="The Broad Institute Genomics Platform"/>
            <consortium name="The Broad Institute Genome Sequencing Center for Infectious Disease"/>
            <person name="Wu L."/>
            <person name="Ma J."/>
        </authorList>
    </citation>
    <scope>NUCLEOTIDE SEQUENCE [LARGE SCALE GENOMIC DNA]</scope>
    <source>
        <strain evidence="3 4">JCM 16227</strain>
    </source>
</reference>
<dbReference type="PANTHER" id="PTHR35149">
    <property type="entry name" value="SLL5132 PROTEIN"/>
    <property type="match status" value="1"/>
</dbReference>
<name>A0ABN3HBQ8_9ACTN</name>
<protein>
    <submittedName>
        <fullName evidence="3">DUF262 domain-containing protein</fullName>
    </submittedName>
</protein>
<dbReference type="PANTHER" id="PTHR35149:SF1">
    <property type="entry name" value="DUF5655 DOMAIN-CONTAINING PROTEIN"/>
    <property type="match status" value="1"/>
</dbReference>
<comment type="caution">
    <text evidence="3">The sequence shown here is derived from an EMBL/GenBank/DDBJ whole genome shotgun (WGS) entry which is preliminary data.</text>
</comment>
<dbReference type="Pfam" id="PF03235">
    <property type="entry name" value="GmrSD_N"/>
    <property type="match status" value="1"/>
</dbReference>
<sequence length="604" mass="68023">MKPETHTVQQLFERDVRYIVPLYQRPYVWTEDEQLAPLWDDVSALLGHQESGDASFPTHFLGAIVLDQEPTAPGKIPQYTVIDGQQRLTTMQLLIAAAANAMSMAGADDDAALLRDLISNNERKSKGIERFKVWPTNANRDSFAAVMAPAGPTDDREDDPNNRIDEAYDYFVDRVAEYLSGADDDTPAEDGALFDRAERLRITLSDLLKVVSITLEPNDNAQVIFETLNARGTPLLALDLVKNAVFREASRQHRDTDDLYDNLWKPALEDDYWRAVRRQGRLNRPVGEHFLMHWLAMKLERVIPATELFATFRQSILQPGIDAEALLRELCKDAAVMRSFDDFQTGTVEGDFIARLEPLGAGTALPVVLLLFRTPEITLNVRRRALRILESFLARRALMRLTTQNYNRIVPRMIAAIKADPAHADTALLAVLAAGEGYATRWPGDGEFSTFLRTRDVYDYISRKRLIMAFSAVESSLDSRKTDVVAQVSDLSLEHLMPQQWDQHWPVDADTSSTDHEAITTARDARVHRLGNLTIVAGSLNSAMSNAPWATKRAALNRHSRLLLNAWLAEQESWDTAAIDDRGQWLVDRLTDIWPGPDSATWHN</sequence>